<gene>
    <name evidence="3" type="ORF">Ae201684_013541</name>
</gene>
<protein>
    <submittedName>
        <fullName evidence="3">Uncharacterized protein</fullName>
    </submittedName>
</protein>
<keyword evidence="1" id="KW-0175">Coiled coil</keyword>
<feature type="compositionally biased region" description="Polar residues" evidence="2">
    <location>
        <begin position="130"/>
        <end position="143"/>
    </location>
</feature>
<keyword evidence="4" id="KW-1185">Reference proteome</keyword>
<evidence type="ECO:0000256" key="2">
    <source>
        <dbReference type="SAM" id="MobiDB-lite"/>
    </source>
</evidence>
<accession>A0A6G0WMM5</accession>
<dbReference type="AlphaFoldDB" id="A0A6G0WMM5"/>
<feature type="compositionally biased region" description="Pro residues" evidence="2">
    <location>
        <begin position="107"/>
        <end position="126"/>
    </location>
</feature>
<dbReference type="Proteomes" id="UP000481153">
    <property type="component" value="Unassembled WGS sequence"/>
</dbReference>
<sequence>MATRPLFDAKSLQSRQIMMARRPKSAHVSHRGQLVLALSPRANRVQLGVNDTTPSKWHVEAKPRVVQRYCVLDYTLPPSTSVSTEDEDTEELPPLKREPSSAAKPTEPSPPSKPSPVQVQPPPESPPNDVATQETDVNAPRSPTTAAMCLSAYHARKQAEEEARLLANRLHYLNMEKAKAQNEAERLQLEYYREQDAKLAFERQKDERAYRAMLERQRIAEKHSHAVALQAQHRSKLQQQAQLVAEQKRRAALRVKEQQKLLEEDKKAREETFLKERLHTKQSVQSQHERAKLRRIQREKHNREKLEKAQAERLRSERQRETMAKHLVARMQAEEHTLRGMLEFQEQQQRIEMQRCFDTASYVVPDEFA</sequence>
<proteinExistence type="predicted"/>
<feature type="compositionally biased region" description="Basic and acidic residues" evidence="2">
    <location>
        <begin position="299"/>
        <end position="319"/>
    </location>
</feature>
<evidence type="ECO:0000256" key="1">
    <source>
        <dbReference type="SAM" id="Coils"/>
    </source>
</evidence>
<name>A0A6G0WMM5_9STRA</name>
<feature type="coiled-coil region" evidence="1">
    <location>
        <begin position="156"/>
        <end position="197"/>
    </location>
</feature>
<evidence type="ECO:0000313" key="4">
    <source>
        <dbReference type="Proteomes" id="UP000481153"/>
    </source>
</evidence>
<reference evidence="3 4" key="1">
    <citation type="submission" date="2019-07" db="EMBL/GenBank/DDBJ databases">
        <title>Genomics analysis of Aphanomyces spp. identifies a new class of oomycete effector associated with host adaptation.</title>
        <authorList>
            <person name="Gaulin E."/>
        </authorList>
    </citation>
    <scope>NUCLEOTIDE SEQUENCE [LARGE SCALE GENOMIC DNA]</scope>
    <source>
        <strain evidence="3 4">ATCC 201684</strain>
    </source>
</reference>
<dbReference type="EMBL" id="VJMJ01000175">
    <property type="protein sequence ID" value="KAF0728578.1"/>
    <property type="molecule type" value="Genomic_DNA"/>
</dbReference>
<evidence type="ECO:0000313" key="3">
    <source>
        <dbReference type="EMBL" id="KAF0728578.1"/>
    </source>
</evidence>
<comment type="caution">
    <text evidence="3">The sequence shown here is derived from an EMBL/GenBank/DDBJ whole genome shotgun (WGS) entry which is preliminary data.</text>
</comment>
<feature type="region of interest" description="Disordered" evidence="2">
    <location>
        <begin position="76"/>
        <end position="143"/>
    </location>
</feature>
<dbReference type="VEuPathDB" id="FungiDB:AeMF1_010941"/>
<organism evidence="3 4">
    <name type="scientific">Aphanomyces euteiches</name>
    <dbReference type="NCBI Taxonomy" id="100861"/>
    <lineage>
        <taxon>Eukaryota</taxon>
        <taxon>Sar</taxon>
        <taxon>Stramenopiles</taxon>
        <taxon>Oomycota</taxon>
        <taxon>Saprolegniomycetes</taxon>
        <taxon>Saprolegniales</taxon>
        <taxon>Verrucalvaceae</taxon>
        <taxon>Aphanomyces</taxon>
    </lineage>
</organism>
<feature type="region of interest" description="Disordered" evidence="2">
    <location>
        <begin position="280"/>
        <end position="319"/>
    </location>
</feature>